<dbReference type="AlphaFoldDB" id="A0A644TJI5"/>
<gene>
    <name evidence="3" type="primary">bchN_2</name>
    <name evidence="3" type="ORF">SDC9_12808</name>
</gene>
<evidence type="ECO:0000256" key="1">
    <source>
        <dbReference type="SAM" id="Coils"/>
    </source>
</evidence>
<dbReference type="InterPro" id="IPR000510">
    <property type="entry name" value="Nase/OxRdtase_comp1"/>
</dbReference>
<dbReference type="Gene3D" id="3.40.50.12380">
    <property type="entry name" value="Nitrogenase MoFe cofactor biosynthesis protein NifE, C-terminal"/>
    <property type="match status" value="1"/>
</dbReference>
<evidence type="ECO:0000259" key="2">
    <source>
        <dbReference type="Pfam" id="PF00148"/>
    </source>
</evidence>
<feature type="domain" description="Nitrogenase/oxidoreductase component 1" evidence="2">
    <location>
        <begin position="3"/>
        <end position="398"/>
    </location>
</feature>
<organism evidence="3">
    <name type="scientific">bioreactor metagenome</name>
    <dbReference type="NCBI Taxonomy" id="1076179"/>
    <lineage>
        <taxon>unclassified sequences</taxon>
        <taxon>metagenomes</taxon>
        <taxon>ecological metagenomes</taxon>
    </lineage>
</organism>
<proteinExistence type="predicted"/>
<dbReference type="EMBL" id="VSSQ01000035">
    <property type="protein sequence ID" value="MPL67118.1"/>
    <property type="molecule type" value="Genomic_DNA"/>
</dbReference>
<keyword evidence="3" id="KW-0560">Oxidoreductase</keyword>
<dbReference type="PANTHER" id="PTHR42956:SF1">
    <property type="entry name" value="NITROGENASE IRON-MOLYBDENUM COFACTOR BIOSYNTHESIS PROTEIN NIFE"/>
    <property type="match status" value="1"/>
</dbReference>
<dbReference type="Pfam" id="PF00148">
    <property type="entry name" value="Oxidored_nitro"/>
    <property type="match status" value="1"/>
</dbReference>
<accession>A0A644TJI5</accession>
<dbReference type="GO" id="GO:0016491">
    <property type="term" value="F:oxidoreductase activity"/>
    <property type="evidence" value="ECO:0007669"/>
    <property type="project" value="UniProtKB-KW"/>
</dbReference>
<dbReference type="EC" id="1.3.7.7" evidence="3"/>
<keyword evidence="1" id="KW-0175">Coiled coil</keyword>
<comment type="caution">
    <text evidence="3">The sequence shown here is derived from an EMBL/GenBank/DDBJ whole genome shotgun (WGS) entry which is preliminary data.</text>
</comment>
<feature type="coiled-coil region" evidence="1">
    <location>
        <begin position="266"/>
        <end position="293"/>
    </location>
</feature>
<dbReference type="Gene3D" id="3.40.50.1980">
    <property type="entry name" value="Nitrogenase molybdenum iron protein domain"/>
    <property type="match status" value="1"/>
</dbReference>
<dbReference type="InterPro" id="IPR049939">
    <property type="entry name" value="NifE-like"/>
</dbReference>
<evidence type="ECO:0000313" key="3">
    <source>
        <dbReference type="EMBL" id="MPL67118.1"/>
    </source>
</evidence>
<sequence length="414" mass="45910">MPGVWRAVGYSKGAAVVFHSPKACAHVAHTMDINAHFRGIARDEREPYEYSAPLISTMLTEKHSIFGGAKQLENCLDFVVKRYKPQYIVIANSCVVGVIGDDVAAVAADAEEKHNLPIITLPCYGFLDGEYYAGYYGVAEALVDRFLVGGLPKVHDSVILLGDNGGPNGEYAVEVKRLLAYFDLHVIGQFPGYVAYDDMNQVTTAALSVVLGGRTQANDSLLKIAKKLEEKFAIPYYGGVYPLGWQGTREWLADLGRKLHKEESAQKAIAEQKERLERVLVDAKEKLRGKKVAVCIGRQLEYFRPEWVMEILELIEINQLGIVLLDSYMPKDRASMEQAIKSCTNIKVFNQLEGAKVVEAADIILTTHEIETYNARQLFLPMLPTVGVTGMIKLIKNIIKIAYRHGDKGGIVYG</sequence>
<protein>
    <submittedName>
        <fullName evidence="3">Light-independent protochlorophyllide reductase subunit N</fullName>
        <ecNumber evidence="3">1.3.7.7</ecNumber>
    </submittedName>
</protein>
<name>A0A644TJI5_9ZZZZ</name>
<dbReference type="PANTHER" id="PTHR42956">
    <property type="entry name" value="NITROGENASE IRON-MOLYBDENUM COFACTOR BIOSYNTHESIS PROTEIN NIFE"/>
    <property type="match status" value="1"/>
</dbReference>
<reference evidence="3" key="1">
    <citation type="submission" date="2019-08" db="EMBL/GenBank/DDBJ databases">
        <authorList>
            <person name="Kucharzyk K."/>
            <person name="Murdoch R.W."/>
            <person name="Higgins S."/>
            <person name="Loffler F."/>
        </authorList>
    </citation>
    <scope>NUCLEOTIDE SEQUENCE</scope>
</reference>
<dbReference type="SUPFAM" id="SSF53807">
    <property type="entry name" value="Helical backbone' metal receptor"/>
    <property type="match status" value="1"/>
</dbReference>